<dbReference type="SUPFAM" id="SSF48726">
    <property type="entry name" value="Immunoglobulin"/>
    <property type="match status" value="1"/>
</dbReference>
<dbReference type="InterPro" id="IPR013783">
    <property type="entry name" value="Ig-like_fold"/>
</dbReference>
<evidence type="ECO:0000256" key="3">
    <source>
        <dbReference type="RuleBase" id="RU004439"/>
    </source>
</evidence>
<dbReference type="GO" id="GO:0006955">
    <property type="term" value="P:immune response"/>
    <property type="evidence" value="ECO:0007669"/>
    <property type="project" value="TreeGrafter"/>
</dbReference>
<dbReference type="InterPro" id="IPR007110">
    <property type="entry name" value="Ig-like_dom"/>
</dbReference>
<keyword evidence="1" id="KW-0325">Glycoprotein</keyword>
<dbReference type="GO" id="GO:0005615">
    <property type="term" value="C:extracellular space"/>
    <property type="evidence" value="ECO:0007669"/>
    <property type="project" value="TreeGrafter"/>
</dbReference>
<evidence type="ECO:0000256" key="4">
    <source>
        <dbReference type="SAM" id="SignalP"/>
    </source>
</evidence>
<dbReference type="Gene3D" id="2.60.40.10">
    <property type="entry name" value="Immunoglobulins"/>
    <property type="match status" value="1"/>
</dbReference>
<sequence>LNSWIFVLLCLCVVDCVLCFSELHSLITTYTGIHGQTVAGIPEFSAVTTLDGRQIDYYDSDKGTLVPRQDWMKEFASRDTWKKDTKIREQVQKIYKNNIPHLMKRFDQTHGVHVYQRMYGCERDDETGDSRGFDQYGYDGEDFITLDLRKGRYNTSVPQATVTVEKWNNDRTQLDSLTEYYRNECSYWLRVFLKKSFVVKKGTLSLRTSICPDVTLLQKNSSSPVVCHATGFYPSAVTITWRKNGQDHNNVKIGDTLPNEDGTFQKNATLNVLQDVWKKDQYGCVVEHINLTDPIQKILTEDEIKSNNSKYKITIISVKKKICIKCDPVGCLSVPSNLFFSSYAAINKL</sequence>
<keyword evidence="2" id="KW-0393">Immunoglobulin domain</keyword>
<reference evidence="6" key="2">
    <citation type="submission" date="2025-09" db="UniProtKB">
        <authorList>
            <consortium name="Ensembl"/>
        </authorList>
    </citation>
    <scope>IDENTIFICATION</scope>
</reference>
<dbReference type="AlphaFoldDB" id="A0A671SE75"/>
<proteinExistence type="inferred from homology"/>
<feature type="signal peptide" evidence="4">
    <location>
        <begin position="1"/>
        <end position="19"/>
    </location>
</feature>
<dbReference type="SUPFAM" id="SSF54452">
    <property type="entry name" value="MHC antigen-recognition domain"/>
    <property type="match status" value="1"/>
</dbReference>
<dbReference type="GO" id="GO:0009897">
    <property type="term" value="C:external side of plasma membrane"/>
    <property type="evidence" value="ECO:0007669"/>
    <property type="project" value="TreeGrafter"/>
</dbReference>
<dbReference type="InterPro" id="IPR011162">
    <property type="entry name" value="MHC_I/II-like_Ag-recog"/>
</dbReference>
<dbReference type="InterPro" id="IPR050208">
    <property type="entry name" value="MHC_class-I_related"/>
</dbReference>
<dbReference type="Ensembl" id="ENSSANT00000100907.1">
    <property type="protein sequence ID" value="ENSSANP00000095025.1"/>
    <property type="gene ID" value="ENSSANG00000046657.1"/>
</dbReference>
<dbReference type="PRINTS" id="PR01638">
    <property type="entry name" value="MHCCLASSI"/>
</dbReference>
<dbReference type="Pfam" id="PF00129">
    <property type="entry name" value="MHC_I"/>
    <property type="match status" value="1"/>
</dbReference>
<dbReference type="PANTHER" id="PTHR16675:SF237">
    <property type="entry name" value="MHC CLASS I ANTIGEN TRANSCRIPT VARIANT 1-RELATED"/>
    <property type="match status" value="1"/>
</dbReference>
<keyword evidence="7" id="KW-1185">Reference proteome</keyword>
<protein>
    <submittedName>
        <fullName evidence="6">Major histocompatibility complex class I-related gene protein-like</fullName>
    </submittedName>
</protein>
<name>A0A671SE75_9TELE</name>
<accession>A0A671SE75</accession>
<comment type="similarity">
    <text evidence="3">Belongs to the MHC class I family.</text>
</comment>
<organism evidence="6 7">
    <name type="scientific">Sinocyclocheilus anshuiensis</name>
    <dbReference type="NCBI Taxonomy" id="1608454"/>
    <lineage>
        <taxon>Eukaryota</taxon>
        <taxon>Metazoa</taxon>
        <taxon>Chordata</taxon>
        <taxon>Craniata</taxon>
        <taxon>Vertebrata</taxon>
        <taxon>Euteleostomi</taxon>
        <taxon>Actinopterygii</taxon>
        <taxon>Neopterygii</taxon>
        <taxon>Teleostei</taxon>
        <taxon>Ostariophysi</taxon>
        <taxon>Cypriniformes</taxon>
        <taxon>Cyprinidae</taxon>
        <taxon>Cyprininae</taxon>
        <taxon>Sinocyclocheilus</taxon>
    </lineage>
</organism>
<dbReference type="Gene3D" id="3.30.500.10">
    <property type="entry name" value="MHC class I-like antigen recognition-like"/>
    <property type="match status" value="1"/>
</dbReference>
<dbReference type="InterPro" id="IPR001039">
    <property type="entry name" value="MHC_I_a_a1/a2"/>
</dbReference>
<dbReference type="PROSITE" id="PS00290">
    <property type="entry name" value="IG_MHC"/>
    <property type="match status" value="1"/>
</dbReference>
<reference evidence="6" key="1">
    <citation type="submission" date="2025-08" db="UniProtKB">
        <authorList>
            <consortium name="Ensembl"/>
        </authorList>
    </citation>
    <scope>IDENTIFICATION</scope>
</reference>
<gene>
    <name evidence="6" type="primary">LOC107679078</name>
</gene>
<dbReference type="Proteomes" id="UP000472260">
    <property type="component" value="Unassembled WGS sequence"/>
</dbReference>
<evidence type="ECO:0000256" key="1">
    <source>
        <dbReference type="ARBA" id="ARBA00023180"/>
    </source>
</evidence>
<dbReference type="InterPro" id="IPR037055">
    <property type="entry name" value="MHC_I-like_Ag-recog_sf"/>
</dbReference>
<dbReference type="Pfam" id="PF07654">
    <property type="entry name" value="C1-set"/>
    <property type="match status" value="1"/>
</dbReference>
<evidence type="ECO:0000259" key="5">
    <source>
        <dbReference type="PROSITE" id="PS50835"/>
    </source>
</evidence>
<dbReference type="PANTHER" id="PTHR16675">
    <property type="entry name" value="MHC CLASS I-RELATED"/>
    <property type="match status" value="1"/>
</dbReference>
<evidence type="ECO:0000256" key="2">
    <source>
        <dbReference type="ARBA" id="ARBA00023319"/>
    </source>
</evidence>
<feature type="chain" id="PRO_5025418904" evidence="4">
    <location>
        <begin position="20"/>
        <end position="349"/>
    </location>
</feature>
<evidence type="ECO:0000313" key="6">
    <source>
        <dbReference type="Ensembl" id="ENSSANP00000095025.1"/>
    </source>
</evidence>
<dbReference type="InterPro" id="IPR036179">
    <property type="entry name" value="Ig-like_dom_sf"/>
</dbReference>
<dbReference type="InterPro" id="IPR003597">
    <property type="entry name" value="Ig_C1-set"/>
</dbReference>
<dbReference type="SMART" id="SM00407">
    <property type="entry name" value="IGc1"/>
    <property type="match status" value="1"/>
</dbReference>
<dbReference type="PROSITE" id="PS50835">
    <property type="entry name" value="IG_LIKE"/>
    <property type="match status" value="1"/>
</dbReference>
<feature type="domain" description="Ig-like" evidence="5">
    <location>
        <begin position="212"/>
        <end position="300"/>
    </location>
</feature>
<evidence type="ECO:0000313" key="7">
    <source>
        <dbReference type="Proteomes" id="UP000472260"/>
    </source>
</evidence>
<keyword evidence="4" id="KW-0732">Signal</keyword>
<dbReference type="InterPro" id="IPR011161">
    <property type="entry name" value="MHC_I-like_Ag-recog"/>
</dbReference>
<dbReference type="InterPro" id="IPR003006">
    <property type="entry name" value="Ig/MHC_CS"/>
</dbReference>